<protein>
    <submittedName>
        <fullName evidence="1">Uncharacterized protein</fullName>
    </submittedName>
</protein>
<gene>
    <name evidence="1" type="ORF">CLV78_12118</name>
</gene>
<organism evidence="1 2">
    <name type="scientific">Aliiruegeria haliotis</name>
    <dbReference type="NCBI Taxonomy" id="1280846"/>
    <lineage>
        <taxon>Bacteria</taxon>
        <taxon>Pseudomonadati</taxon>
        <taxon>Pseudomonadota</taxon>
        <taxon>Alphaproteobacteria</taxon>
        <taxon>Rhodobacterales</taxon>
        <taxon>Roseobacteraceae</taxon>
        <taxon>Aliiruegeria</taxon>
    </lineage>
</organism>
<accession>A0A2T0REF9</accession>
<evidence type="ECO:0000313" key="1">
    <source>
        <dbReference type="EMBL" id="PRY19529.1"/>
    </source>
</evidence>
<evidence type="ECO:0000313" key="2">
    <source>
        <dbReference type="Proteomes" id="UP000239480"/>
    </source>
</evidence>
<dbReference type="EMBL" id="PVTD01000021">
    <property type="protein sequence ID" value="PRY19529.1"/>
    <property type="molecule type" value="Genomic_DNA"/>
</dbReference>
<name>A0A2T0REF9_9RHOB</name>
<sequence length="104" mass="11460">MTTNAFLPDDLSAEMDRLGRRKYAEIGVPMYLVLEDLTGNPAEKGSHDGDTQLAVAFSEAISRVEAEKGDIEVADIARVIEVLADRTFLDRPFSELSDEESPET</sequence>
<dbReference type="Proteomes" id="UP000239480">
    <property type="component" value="Unassembled WGS sequence"/>
</dbReference>
<dbReference type="OrthoDB" id="7862330at2"/>
<reference evidence="1 2" key="1">
    <citation type="submission" date="2018-03" db="EMBL/GenBank/DDBJ databases">
        <title>Genomic Encyclopedia of Archaeal and Bacterial Type Strains, Phase II (KMG-II): from individual species to whole genera.</title>
        <authorList>
            <person name="Goeker M."/>
        </authorList>
    </citation>
    <scope>NUCLEOTIDE SEQUENCE [LARGE SCALE GENOMIC DNA]</scope>
    <source>
        <strain evidence="1 2">DSM 29328</strain>
    </source>
</reference>
<comment type="caution">
    <text evidence="1">The sequence shown here is derived from an EMBL/GenBank/DDBJ whole genome shotgun (WGS) entry which is preliminary data.</text>
</comment>
<proteinExistence type="predicted"/>
<dbReference type="AlphaFoldDB" id="A0A2T0REF9"/>
<dbReference type="RefSeq" id="WP_106208448.1">
    <property type="nucleotide sequence ID" value="NZ_PVTD01000021.1"/>
</dbReference>
<keyword evidence="2" id="KW-1185">Reference proteome</keyword>